<dbReference type="PANTHER" id="PTHR43194">
    <property type="entry name" value="HYDROLASE ALPHA/BETA FOLD FAMILY"/>
    <property type="match status" value="1"/>
</dbReference>
<keyword evidence="3" id="KW-1185">Reference proteome</keyword>
<reference evidence="2 3" key="1">
    <citation type="submission" date="2016-01" db="EMBL/GenBank/DDBJ databases">
        <title>The new phylogeny of the genus Mycobacterium.</title>
        <authorList>
            <person name="Tarcisio F."/>
            <person name="Conor M."/>
            <person name="Antonella G."/>
            <person name="Elisabetta G."/>
            <person name="Giulia F.S."/>
            <person name="Sara T."/>
            <person name="Anna F."/>
            <person name="Clotilde B."/>
            <person name="Roberto B."/>
            <person name="Veronica D.S."/>
            <person name="Fabio R."/>
            <person name="Monica P."/>
            <person name="Olivier J."/>
            <person name="Enrico T."/>
            <person name="Nicola S."/>
        </authorList>
    </citation>
    <scope>NUCLEOTIDE SEQUENCE [LARGE SCALE GENOMIC DNA]</scope>
    <source>
        <strain evidence="2 3">DSM 44164</strain>
    </source>
</reference>
<dbReference type="InterPro" id="IPR050228">
    <property type="entry name" value="Carboxylesterase_BioH"/>
</dbReference>
<accession>A0A1X1Z791</accession>
<dbReference type="EMBL" id="LQPI01000053">
    <property type="protein sequence ID" value="ORW19145.1"/>
    <property type="molecule type" value="Genomic_DNA"/>
</dbReference>
<dbReference type="STRING" id="1782.AWC18_15185"/>
<dbReference type="SUPFAM" id="SSF53474">
    <property type="entry name" value="alpha/beta-Hydrolases"/>
    <property type="match status" value="1"/>
</dbReference>
<evidence type="ECO:0000313" key="2">
    <source>
        <dbReference type="EMBL" id="ORW19145.1"/>
    </source>
</evidence>
<dbReference type="PANTHER" id="PTHR43194:SF2">
    <property type="entry name" value="PEROXISOMAL MEMBRANE PROTEIN LPX1"/>
    <property type="match status" value="1"/>
</dbReference>
<gene>
    <name evidence="2" type="ORF">AWC18_15185</name>
</gene>
<dbReference type="Gene3D" id="3.40.50.1820">
    <property type="entry name" value="alpha/beta hydrolase"/>
    <property type="match status" value="1"/>
</dbReference>
<dbReference type="InterPro" id="IPR000073">
    <property type="entry name" value="AB_hydrolase_1"/>
</dbReference>
<dbReference type="RefSeq" id="WP_208858375.1">
    <property type="nucleotide sequence ID" value="NZ_LQPI01000053.1"/>
</dbReference>
<proteinExistence type="predicted"/>
<dbReference type="Proteomes" id="UP000193108">
    <property type="component" value="Unassembled WGS sequence"/>
</dbReference>
<sequence>MLEVIDKGCVSEAHPVPLLFVHGAWHAAWCWDENFLGYFADLGYRALAVSFRGHGNSSVDKPLRTCGVADYVDDVRSVADELPVPPVVIGHSMGGLIVQKYLESRPAPAGVLMASIPPQGNYGSSLRWLRHRPWQAIKMAVTGKSLPYINTPELAREKFFSAGTPEQTVLDCAARLQEDSARVSVDCLMLKLPRPKRVKTPLLVLGAEQDNAHTCKEVRATARAYGTEAEFFADMGHNMMLEPGWEAVAERIHSWLGSLGL</sequence>
<dbReference type="GO" id="GO:0016787">
    <property type="term" value="F:hydrolase activity"/>
    <property type="evidence" value="ECO:0007669"/>
    <property type="project" value="UniProtKB-KW"/>
</dbReference>
<dbReference type="AlphaFoldDB" id="A0A1X1Z791"/>
<name>A0A1X1Z791_MYCNO</name>
<keyword evidence="2" id="KW-0378">Hydrolase</keyword>
<organism evidence="2 3">
    <name type="scientific">Mycolicibacter nonchromogenicus</name>
    <name type="common">Mycobacterium nonchromogenicum</name>
    <dbReference type="NCBI Taxonomy" id="1782"/>
    <lineage>
        <taxon>Bacteria</taxon>
        <taxon>Bacillati</taxon>
        <taxon>Actinomycetota</taxon>
        <taxon>Actinomycetes</taxon>
        <taxon>Mycobacteriales</taxon>
        <taxon>Mycobacteriaceae</taxon>
        <taxon>Mycolicibacter</taxon>
    </lineage>
</organism>
<protein>
    <submittedName>
        <fullName evidence="2">Alpha/beta hydrolase</fullName>
    </submittedName>
</protein>
<dbReference type="InterPro" id="IPR029058">
    <property type="entry name" value="AB_hydrolase_fold"/>
</dbReference>
<feature type="domain" description="AB hydrolase-1" evidence="1">
    <location>
        <begin position="18"/>
        <end position="250"/>
    </location>
</feature>
<comment type="caution">
    <text evidence="2">The sequence shown here is derived from an EMBL/GenBank/DDBJ whole genome shotgun (WGS) entry which is preliminary data.</text>
</comment>
<evidence type="ECO:0000313" key="3">
    <source>
        <dbReference type="Proteomes" id="UP000193108"/>
    </source>
</evidence>
<evidence type="ECO:0000259" key="1">
    <source>
        <dbReference type="Pfam" id="PF12697"/>
    </source>
</evidence>
<dbReference type="Pfam" id="PF12697">
    <property type="entry name" value="Abhydrolase_6"/>
    <property type="match status" value="1"/>
</dbReference>